<dbReference type="AlphaFoldDB" id="A0A1H3N1B2"/>
<dbReference type="InterPro" id="IPR007485">
    <property type="entry name" value="LPS_assembly_LptE"/>
</dbReference>
<reference evidence="1 2" key="1">
    <citation type="submission" date="2016-10" db="EMBL/GenBank/DDBJ databases">
        <authorList>
            <person name="de Groot N.N."/>
        </authorList>
    </citation>
    <scope>NUCLEOTIDE SEQUENCE [LARGE SCALE GENOMIC DNA]</scope>
    <source>
        <strain evidence="1 2">DSM 24677</strain>
    </source>
</reference>
<name>A0A1H3N1B2_9RHOB</name>
<dbReference type="PROSITE" id="PS51257">
    <property type="entry name" value="PROKAR_LIPOPROTEIN"/>
    <property type="match status" value="1"/>
</dbReference>
<dbReference type="Gene3D" id="3.30.160.150">
    <property type="entry name" value="Lipoprotein like domain"/>
    <property type="match status" value="1"/>
</dbReference>
<keyword evidence="1" id="KW-0449">Lipoprotein</keyword>
<dbReference type="OrthoDB" id="7629596at2"/>
<evidence type="ECO:0000313" key="1">
    <source>
        <dbReference type="EMBL" id="SDY82598.1"/>
    </source>
</evidence>
<dbReference type="RefSeq" id="WP_089894039.1">
    <property type="nucleotide sequence ID" value="NZ_CALLJM010000042.1"/>
</dbReference>
<protein>
    <submittedName>
        <fullName evidence="1">LPS-assembly lipoprotein</fullName>
    </submittedName>
</protein>
<proteinExistence type="predicted"/>
<dbReference type="Proteomes" id="UP000199026">
    <property type="component" value="Unassembled WGS sequence"/>
</dbReference>
<dbReference type="GO" id="GO:0019867">
    <property type="term" value="C:outer membrane"/>
    <property type="evidence" value="ECO:0007669"/>
    <property type="project" value="InterPro"/>
</dbReference>
<organism evidence="1 2">
    <name type="scientific">Lentibacter algarum</name>
    <dbReference type="NCBI Taxonomy" id="576131"/>
    <lineage>
        <taxon>Bacteria</taxon>
        <taxon>Pseudomonadati</taxon>
        <taxon>Pseudomonadota</taxon>
        <taxon>Alphaproteobacteria</taxon>
        <taxon>Rhodobacterales</taxon>
        <taxon>Roseobacteraceae</taxon>
        <taxon>Lentibacter</taxon>
    </lineage>
</organism>
<accession>A0A1H3N1B2</accession>
<dbReference type="GeneID" id="78125754"/>
<evidence type="ECO:0000313" key="2">
    <source>
        <dbReference type="Proteomes" id="UP000199026"/>
    </source>
</evidence>
<dbReference type="GO" id="GO:0043165">
    <property type="term" value="P:Gram-negative-bacterium-type cell outer membrane assembly"/>
    <property type="evidence" value="ECO:0007669"/>
    <property type="project" value="InterPro"/>
</dbReference>
<dbReference type="EMBL" id="FNPR01000004">
    <property type="protein sequence ID" value="SDY82598.1"/>
    <property type="molecule type" value="Genomic_DNA"/>
</dbReference>
<gene>
    <name evidence="1" type="ORF">SAMN05444486_104114</name>
</gene>
<dbReference type="STRING" id="576131.SAMN05444486_104114"/>
<sequence length="162" mass="17295">MWLPNRRTVLLGALALSGCGFTPVYGPESGARTLLNTVEVDPPRDREGYLLVRHIEERLGRTSSPTYALSIAIELGEERMAITTDNVATRFNLLGKATYALRALDGGKVVTSGVVQSFTGYSTTGSTAATRAAEQDASERLMVILGDQIVARLVAAKLEPAA</sequence>
<dbReference type="Pfam" id="PF04390">
    <property type="entry name" value="LptE"/>
    <property type="match status" value="1"/>
</dbReference>
<keyword evidence="2" id="KW-1185">Reference proteome</keyword>